<dbReference type="Gene3D" id="3.40.50.1820">
    <property type="entry name" value="alpha/beta hydrolase"/>
    <property type="match status" value="1"/>
</dbReference>
<dbReference type="Pfam" id="PF12146">
    <property type="entry name" value="Hydrolase_4"/>
    <property type="match status" value="1"/>
</dbReference>
<evidence type="ECO:0000256" key="1">
    <source>
        <dbReference type="ARBA" id="ARBA00022801"/>
    </source>
</evidence>
<sequence length="461" mass="49888">MKKRIVLLIIWLSTASLVAQDVTGAWGGTLDVQGTRLRVVFNVTEGPEGYITTLDSPDQGVKGMPVTTTEVDGPKITFGLPSARITYQGVLKDSSIVGTFTQHSQDFPLTLTKRTMEEMAVVRPQEPSEPYPYIAENVTFPNKNANITLAGTLTLPREKGPFPAVVLISGSGPQNRDEELMGHKPFLVLSDHLTRNGIAVLRYDDRGFGASTGDFASATSADFATDVVSAITYLKSRSEIDGKAIGLVGHSEGGLIAPMVAAGSKDVAFMVLMAGSGIRGDKLLLLQEELIERVLGTPEPEIKQMLETNGKLFDAIVNSKDDTRLKSELRDILEEEGAVTVPEGMTKVELISAQIGQFTSPWVKYFLRYDPSSNLGKVTCPVLAINGEKDLQVPPQENLSAIKKAINKGGNSNVTTREFKGLNHLFQEAETGSPLEYAKIEQTIAPVVLNAITAWIKTQTN</sequence>
<dbReference type="GO" id="GO:0004252">
    <property type="term" value="F:serine-type endopeptidase activity"/>
    <property type="evidence" value="ECO:0007669"/>
    <property type="project" value="InterPro"/>
</dbReference>
<dbReference type="PANTHER" id="PTHR43265:SF1">
    <property type="entry name" value="ESTERASE ESTD"/>
    <property type="match status" value="1"/>
</dbReference>
<name>A0A6G7IZZ8_9FLAO</name>
<dbReference type="AlphaFoldDB" id="A0A6G7IZZ8"/>
<proteinExistence type="predicted"/>
<dbReference type="EMBL" id="CP049616">
    <property type="protein sequence ID" value="QII43959.1"/>
    <property type="molecule type" value="Genomic_DNA"/>
</dbReference>
<dbReference type="GO" id="GO:0052689">
    <property type="term" value="F:carboxylic ester hydrolase activity"/>
    <property type="evidence" value="ECO:0007669"/>
    <property type="project" value="TreeGrafter"/>
</dbReference>
<evidence type="ECO:0000313" key="5">
    <source>
        <dbReference type="Proteomes" id="UP000502928"/>
    </source>
</evidence>
<gene>
    <name evidence="4" type="ORF">GVT53_04480</name>
</gene>
<reference evidence="4 5" key="1">
    <citation type="submission" date="2020-02" db="EMBL/GenBank/DDBJ databases">
        <title>Complete genome of Muricauda sp. 501str8.</title>
        <authorList>
            <person name="Dong B."/>
            <person name="Zhu S."/>
            <person name="Yang J."/>
            <person name="Chen J."/>
        </authorList>
    </citation>
    <scope>NUCLEOTIDE SEQUENCE [LARGE SCALE GENOMIC DNA]</scope>
    <source>
        <strain evidence="4 5">501str8</strain>
    </source>
</reference>
<feature type="chain" id="PRO_5026284940" evidence="2">
    <location>
        <begin position="20"/>
        <end position="461"/>
    </location>
</feature>
<organism evidence="4 5">
    <name type="scientific">Flagellimonas oceani</name>
    <dbReference type="NCBI Taxonomy" id="2698672"/>
    <lineage>
        <taxon>Bacteria</taxon>
        <taxon>Pseudomonadati</taxon>
        <taxon>Bacteroidota</taxon>
        <taxon>Flavobacteriia</taxon>
        <taxon>Flavobacteriales</taxon>
        <taxon>Flavobacteriaceae</taxon>
        <taxon>Flagellimonas</taxon>
    </lineage>
</organism>
<dbReference type="InterPro" id="IPR029058">
    <property type="entry name" value="AB_hydrolase_fold"/>
</dbReference>
<dbReference type="RefSeq" id="WP_166247620.1">
    <property type="nucleotide sequence ID" value="NZ_CP049616.1"/>
</dbReference>
<accession>A0A6G7IZZ8</accession>
<dbReference type="Proteomes" id="UP000502928">
    <property type="component" value="Chromosome"/>
</dbReference>
<keyword evidence="1 4" id="KW-0378">Hydrolase</keyword>
<evidence type="ECO:0000313" key="4">
    <source>
        <dbReference type="EMBL" id="QII43959.1"/>
    </source>
</evidence>
<dbReference type="GO" id="GO:0006508">
    <property type="term" value="P:proteolysis"/>
    <property type="evidence" value="ECO:0007669"/>
    <property type="project" value="InterPro"/>
</dbReference>
<evidence type="ECO:0000259" key="3">
    <source>
        <dbReference type="Pfam" id="PF12146"/>
    </source>
</evidence>
<protein>
    <submittedName>
        <fullName evidence="4">Alpha/beta fold hydrolase</fullName>
    </submittedName>
</protein>
<dbReference type="SUPFAM" id="SSF53474">
    <property type="entry name" value="alpha/beta-Hydrolases"/>
    <property type="match status" value="1"/>
</dbReference>
<dbReference type="PANTHER" id="PTHR43265">
    <property type="entry name" value="ESTERASE ESTD"/>
    <property type="match status" value="1"/>
</dbReference>
<dbReference type="PROSITE" id="PS00708">
    <property type="entry name" value="PRO_ENDOPEP_SER"/>
    <property type="match status" value="1"/>
</dbReference>
<feature type="signal peptide" evidence="2">
    <location>
        <begin position="1"/>
        <end position="19"/>
    </location>
</feature>
<keyword evidence="2" id="KW-0732">Signal</keyword>
<keyword evidence="5" id="KW-1185">Reference proteome</keyword>
<evidence type="ECO:0000256" key="2">
    <source>
        <dbReference type="SAM" id="SignalP"/>
    </source>
</evidence>
<feature type="domain" description="Serine aminopeptidase S33" evidence="3">
    <location>
        <begin position="189"/>
        <end position="425"/>
    </location>
</feature>
<dbReference type="InterPro" id="IPR022742">
    <property type="entry name" value="Hydrolase_4"/>
</dbReference>
<dbReference type="KEGG" id="mut:GVT53_04480"/>
<dbReference type="InterPro" id="IPR002471">
    <property type="entry name" value="Pept_S9_AS"/>
</dbReference>
<dbReference type="InterPro" id="IPR053145">
    <property type="entry name" value="AB_hydrolase_Est10"/>
</dbReference>